<evidence type="ECO:0000256" key="4">
    <source>
        <dbReference type="ARBA" id="ARBA00022984"/>
    </source>
</evidence>
<dbReference type="AlphaFoldDB" id="A0A4D6Y599"/>
<dbReference type="Pfam" id="PF01177">
    <property type="entry name" value="Asp_Glu_race"/>
    <property type="match status" value="1"/>
</dbReference>
<comment type="similarity">
    <text evidence="7">Belongs to the aspartate/glutamate racemases family.</text>
</comment>
<dbReference type="PROSITE" id="PS00924">
    <property type="entry name" value="ASP_GLU_RACEMASE_2"/>
    <property type="match status" value="1"/>
</dbReference>
<feature type="active site" description="Proton donor/acceptor" evidence="7">
    <location>
        <position position="180"/>
    </location>
</feature>
<feature type="binding site" evidence="7">
    <location>
        <begin position="70"/>
        <end position="71"/>
    </location>
    <ligand>
        <name>substrate</name>
    </ligand>
</feature>
<dbReference type="PANTHER" id="PTHR21198:SF2">
    <property type="entry name" value="GLUTAMATE RACEMASE"/>
    <property type="match status" value="1"/>
</dbReference>
<evidence type="ECO:0000256" key="6">
    <source>
        <dbReference type="ARBA" id="ARBA00023316"/>
    </source>
</evidence>
<feature type="active site" description="Proton donor/acceptor" evidence="7">
    <location>
        <position position="69"/>
    </location>
</feature>
<keyword evidence="3 7" id="KW-0133">Cell shape</keyword>
<evidence type="ECO:0000256" key="3">
    <source>
        <dbReference type="ARBA" id="ARBA00022960"/>
    </source>
</evidence>
<keyword evidence="5 7" id="KW-0413">Isomerase</keyword>
<accession>A0A4D6Y599</accession>
<evidence type="ECO:0000256" key="5">
    <source>
        <dbReference type="ARBA" id="ARBA00023235"/>
    </source>
</evidence>
<feature type="binding site" evidence="7">
    <location>
        <begin position="181"/>
        <end position="182"/>
    </location>
    <ligand>
        <name>substrate</name>
    </ligand>
</feature>
<evidence type="ECO:0000256" key="1">
    <source>
        <dbReference type="ARBA" id="ARBA00001602"/>
    </source>
</evidence>
<dbReference type="InterPro" id="IPR015942">
    <property type="entry name" value="Asp/Glu/hydantoin_racemase"/>
</dbReference>
<protein>
    <recommendedName>
        <fullName evidence="2 7">Glutamate racemase</fullName>
        <ecNumber evidence="2 7">5.1.1.3</ecNumber>
    </recommendedName>
</protein>
<dbReference type="InterPro" id="IPR001920">
    <property type="entry name" value="Asp/Glu_race"/>
</dbReference>
<comment type="function">
    <text evidence="7">Provides the (R)-glutamate required for cell wall biosynthesis.</text>
</comment>
<evidence type="ECO:0000313" key="9">
    <source>
        <dbReference type="Proteomes" id="UP000298673"/>
    </source>
</evidence>
<keyword evidence="4 7" id="KW-0573">Peptidoglycan synthesis</keyword>
<dbReference type="GO" id="GO:0008881">
    <property type="term" value="F:glutamate racemase activity"/>
    <property type="evidence" value="ECO:0007669"/>
    <property type="project" value="UniProtKB-UniRule"/>
</dbReference>
<evidence type="ECO:0000313" key="8">
    <source>
        <dbReference type="EMBL" id="QCI24587.1"/>
    </source>
</evidence>
<dbReference type="SUPFAM" id="SSF53681">
    <property type="entry name" value="Aspartate/glutamate racemase"/>
    <property type="match status" value="2"/>
</dbReference>
<reference evidence="8 9" key="2">
    <citation type="submission" date="2019-05" db="EMBL/GenBank/DDBJ databases">
        <title>Genome evolution of the obligate endosymbiont Buchnera aphidicola.</title>
        <authorList>
            <person name="Moran N.A."/>
        </authorList>
    </citation>
    <scope>NUCLEOTIDE SEQUENCE [LARGE SCALE GENOMIC DNA]</scope>
    <source>
        <strain evidence="8 9">Mst</strain>
    </source>
</reference>
<dbReference type="InterPro" id="IPR004391">
    <property type="entry name" value="Glu_race"/>
</dbReference>
<comment type="catalytic activity">
    <reaction evidence="1 7">
        <text>L-glutamate = D-glutamate</text>
        <dbReference type="Rhea" id="RHEA:12813"/>
        <dbReference type="ChEBI" id="CHEBI:29985"/>
        <dbReference type="ChEBI" id="CHEBI:29986"/>
        <dbReference type="EC" id="5.1.1.3"/>
    </reaction>
</comment>
<proteinExistence type="inferred from homology"/>
<name>A0A4D6Y599_9GAMM</name>
<dbReference type="UniPathway" id="UPA00219"/>
<comment type="pathway">
    <text evidence="7">Cell wall biogenesis; peptidoglycan biosynthesis.</text>
</comment>
<dbReference type="HAMAP" id="MF_00258">
    <property type="entry name" value="Glu_racemase"/>
    <property type="match status" value="1"/>
</dbReference>
<feature type="binding site" evidence="7">
    <location>
        <begin position="37"/>
        <end position="38"/>
    </location>
    <ligand>
        <name>substrate</name>
    </ligand>
</feature>
<gene>
    <name evidence="7 8" type="primary">murI</name>
    <name evidence="8" type="ORF">D9V75_02690</name>
</gene>
<dbReference type="EC" id="5.1.1.3" evidence="2 7"/>
<dbReference type="GO" id="GO:0009252">
    <property type="term" value="P:peptidoglycan biosynthetic process"/>
    <property type="evidence" value="ECO:0007669"/>
    <property type="project" value="UniProtKB-UniRule"/>
</dbReference>
<dbReference type="GO" id="GO:0071555">
    <property type="term" value="P:cell wall organization"/>
    <property type="evidence" value="ECO:0007669"/>
    <property type="project" value="UniProtKB-KW"/>
</dbReference>
<sequence>MFIFDSGVGGLSVLNNIKKILPNTSYIYMLDNQFFPYGNKGEIFIIKRSIKIIKKIKKIYPIKIIIIACNTISTISLNILKKKFNIPIIGVLPSIKPAIHAKQNKFIGLIATPATINSKYVQKILFQHSNYNINVIATNKLAKIAEKKIRKNYINDADLRRIFYPWIYFYQKIDTIILGCTHFSILKKEIEKILKKKIKFIHPENALCFHIKKYSKMIIKDQKIKKNIFFYSEKNYQLIKLMDALKKYKFKHIKYINLN</sequence>
<dbReference type="InterPro" id="IPR033134">
    <property type="entry name" value="Asp/Glu_racemase_AS_2"/>
</dbReference>
<organism evidence="8 9">
    <name type="scientific">Buchnera aphidicola</name>
    <name type="common">Muscaphis stroyani</name>
    <dbReference type="NCBI Taxonomy" id="1241869"/>
    <lineage>
        <taxon>Bacteria</taxon>
        <taxon>Pseudomonadati</taxon>
        <taxon>Pseudomonadota</taxon>
        <taxon>Gammaproteobacteria</taxon>
        <taxon>Enterobacterales</taxon>
        <taxon>Erwiniaceae</taxon>
        <taxon>Buchnera</taxon>
    </lineage>
</organism>
<dbReference type="EMBL" id="CP034861">
    <property type="protein sequence ID" value="QCI24587.1"/>
    <property type="molecule type" value="Genomic_DNA"/>
</dbReference>
<dbReference type="RefSeq" id="WP_158343949.1">
    <property type="nucleotide sequence ID" value="NZ_CP034861.1"/>
</dbReference>
<dbReference type="OrthoDB" id="9801055at2"/>
<evidence type="ECO:0000256" key="2">
    <source>
        <dbReference type="ARBA" id="ARBA00013090"/>
    </source>
</evidence>
<reference evidence="8 9" key="1">
    <citation type="submission" date="2018-12" db="EMBL/GenBank/DDBJ databases">
        <authorList>
            <person name="Chong R.A."/>
        </authorList>
    </citation>
    <scope>NUCLEOTIDE SEQUENCE [LARGE SCALE GENOMIC DNA]</scope>
    <source>
        <strain evidence="8 9">Mst</strain>
    </source>
</reference>
<dbReference type="GO" id="GO:0008360">
    <property type="term" value="P:regulation of cell shape"/>
    <property type="evidence" value="ECO:0007669"/>
    <property type="project" value="UniProtKB-KW"/>
</dbReference>
<dbReference type="Proteomes" id="UP000298673">
    <property type="component" value="Chromosome"/>
</dbReference>
<dbReference type="NCBIfam" id="TIGR00067">
    <property type="entry name" value="glut_race"/>
    <property type="match status" value="1"/>
</dbReference>
<dbReference type="PANTHER" id="PTHR21198">
    <property type="entry name" value="GLUTAMATE RACEMASE"/>
    <property type="match status" value="1"/>
</dbReference>
<keyword evidence="6 7" id="KW-0961">Cell wall biogenesis/degradation</keyword>
<dbReference type="Gene3D" id="3.40.50.1860">
    <property type="match status" value="2"/>
</dbReference>
<feature type="binding site" evidence="7">
    <location>
        <begin position="5"/>
        <end position="6"/>
    </location>
    <ligand>
        <name>substrate</name>
    </ligand>
</feature>
<evidence type="ECO:0000256" key="7">
    <source>
        <dbReference type="HAMAP-Rule" id="MF_00258"/>
    </source>
</evidence>